<accession>A0ABY9CX02</accession>
<proteinExistence type="predicted"/>
<dbReference type="Pfam" id="PF13540">
    <property type="entry name" value="RCC1_2"/>
    <property type="match status" value="1"/>
</dbReference>
<name>A0ABY9CX02_VITVI</name>
<dbReference type="PANTHER" id="PTHR22870">
    <property type="entry name" value="REGULATOR OF CHROMOSOME CONDENSATION"/>
    <property type="match status" value="1"/>
</dbReference>
<protein>
    <submittedName>
        <fullName evidence="3">Uncharacterized protein</fullName>
    </submittedName>
</protein>
<gene>
    <name evidence="3" type="ORF">VitviT2T_018096</name>
</gene>
<organism evidence="3 4">
    <name type="scientific">Vitis vinifera</name>
    <name type="common">Grape</name>
    <dbReference type="NCBI Taxonomy" id="29760"/>
    <lineage>
        <taxon>Eukaryota</taxon>
        <taxon>Viridiplantae</taxon>
        <taxon>Streptophyta</taxon>
        <taxon>Embryophyta</taxon>
        <taxon>Tracheophyta</taxon>
        <taxon>Spermatophyta</taxon>
        <taxon>Magnoliopsida</taxon>
        <taxon>eudicotyledons</taxon>
        <taxon>Gunneridae</taxon>
        <taxon>Pentapetalae</taxon>
        <taxon>rosids</taxon>
        <taxon>Vitales</taxon>
        <taxon>Vitaceae</taxon>
        <taxon>Viteae</taxon>
        <taxon>Vitis</taxon>
    </lineage>
</organism>
<reference evidence="3 4" key="1">
    <citation type="journal article" date="2023" name="Hortic Res">
        <title>The complete reference genome for grapevine (Vitis vinifera L.) genetics and breeding.</title>
        <authorList>
            <person name="Shi X."/>
            <person name="Cao S."/>
            <person name="Wang X."/>
            <person name="Huang S."/>
            <person name="Wang Y."/>
            <person name="Liu Z."/>
            <person name="Liu W."/>
            <person name="Leng X."/>
            <person name="Peng Y."/>
            <person name="Wang N."/>
            <person name="Wang Y."/>
            <person name="Ma Z."/>
            <person name="Xu X."/>
            <person name="Zhang F."/>
            <person name="Xue H."/>
            <person name="Zhong H."/>
            <person name="Wang Y."/>
            <person name="Zhang K."/>
            <person name="Velt A."/>
            <person name="Avia K."/>
            <person name="Holtgrawe D."/>
            <person name="Grimplet J."/>
            <person name="Matus J.T."/>
            <person name="Ware D."/>
            <person name="Wu X."/>
            <person name="Wang H."/>
            <person name="Liu C."/>
            <person name="Fang Y."/>
            <person name="Rustenholz C."/>
            <person name="Cheng Z."/>
            <person name="Xiao H."/>
            <person name="Zhou Y."/>
        </authorList>
    </citation>
    <scope>NUCLEOTIDE SEQUENCE [LARGE SCALE GENOMIC DNA]</scope>
    <source>
        <strain evidence="4">cv. Pinot noir / PN40024</strain>
        <tissue evidence="3">Leaf</tissue>
    </source>
</reference>
<dbReference type="InterPro" id="IPR051210">
    <property type="entry name" value="Ub_ligase/GEF_domain"/>
</dbReference>
<dbReference type="Proteomes" id="UP001227230">
    <property type="component" value="Chromosome 12"/>
</dbReference>
<evidence type="ECO:0000313" key="4">
    <source>
        <dbReference type="Proteomes" id="UP001227230"/>
    </source>
</evidence>
<feature type="repeat" description="RCC1" evidence="2">
    <location>
        <begin position="319"/>
        <end position="364"/>
    </location>
</feature>
<keyword evidence="4" id="KW-1185">Reference proteome</keyword>
<feature type="repeat" description="RCC1" evidence="2">
    <location>
        <begin position="365"/>
        <end position="416"/>
    </location>
</feature>
<evidence type="ECO:0000313" key="3">
    <source>
        <dbReference type="EMBL" id="WJZ99675.1"/>
    </source>
</evidence>
<dbReference type="InterPro" id="IPR009091">
    <property type="entry name" value="RCC1/BLIP-II"/>
</dbReference>
<keyword evidence="1" id="KW-0677">Repeat</keyword>
<dbReference type="EMBL" id="CP126659">
    <property type="protein sequence ID" value="WJZ99675.1"/>
    <property type="molecule type" value="Genomic_DNA"/>
</dbReference>
<dbReference type="PRINTS" id="PR00633">
    <property type="entry name" value="RCCNDNSATION"/>
</dbReference>
<dbReference type="PROSITE" id="PS50012">
    <property type="entry name" value="RCC1_3"/>
    <property type="match status" value="2"/>
</dbReference>
<dbReference type="PANTHER" id="PTHR22870:SF358">
    <property type="entry name" value="REGULATOR OF CHROMOSOME CONDENSATION (RCC1) FAMILY WITH FYVE ZINC FINGER DOMAIN-CONTAINING PROTEIN"/>
    <property type="match status" value="1"/>
</dbReference>
<sequence length="502" mass="54153">MFSRRFGNGSGVVPFVYNGSCRKELAFHGVVVKYILPFEDQLELLKRPPIQYTFIEDEDWIIFVKDRLSDNFKDKLLKESQENGRSVSGSNDILVEALGTPEYSGRVRAKGKHYTPHQYFNSVADRAIRDFIAASKEEQRIFQAEVLAKLSQVGAATPQSDVSSSNMKQKQLLLPEAVDKPIRKVEDVTPPEAIEPQKKVRKFELAIGTKENIVAGGTIILECGPNYLVVVDAPYDSSAPLPIPIPGQTTTVGAAIGYQVLWPTNLVIICTPILSGLGKAFSDIISYTASTKSFTQAESVASSLSSLSSGGIGDGIMGGGVHRVGSSSSTKINALLPKALESTVVLDVHSIACGGKHVVLVTKKGEVFSWGEECGSRLGHGAEVDVSHPKLIDAFCGMNIELVACGEYHSCVITHSRDLYTWEDGTHNSGLLRHGSEASHWILKKVSGPMEGMHVSYVACGPWHIVVVTSAGQLFTFGDGTFGALGLEDFEVMKLIGPSPAS</sequence>
<evidence type="ECO:0000256" key="1">
    <source>
        <dbReference type="ARBA" id="ARBA00022737"/>
    </source>
</evidence>
<dbReference type="Gene3D" id="2.130.10.30">
    <property type="entry name" value="Regulator of chromosome condensation 1/beta-lactamase-inhibitor protein II"/>
    <property type="match status" value="1"/>
</dbReference>
<dbReference type="Pfam" id="PF00415">
    <property type="entry name" value="RCC1"/>
    <property type="match status" value="1"/>
</dbReference>
<evidence type="ECO:0000256" key="2">
    <source>
        <dbReference type="PROSITE-ProRule" id="PRU00235"/>
    </source>
</evidence>
<dbReference type="PROSITE" id="PS00626">
    <property type="entry name" value="RCC1_2"/>
    <property type="match status" value="1"/>
</dbReference>
<dbReference type="SUPFAM" id="SSF50985">
    <property type="entry name" value="RCC1/BLIP-II"/>
    <property type="match status" value="1"/>
</dbReference>
<dbReference type="InterPro" id="IPR000408">
    <property type="entry name" value="Reg_chr_condens"/>
</dbReference>